<sequence length="205" mass="23771">MARTRTHRGEVELLQIMARRGGEWAEIGSGTTLMSNPRHVSCNLCSAATAQARVYIRKQTNIGYRSCDARADVARPSIYLYLCLSWRDDRHNNRFRIRIHVIEKKKKRAYIPSRRRSSIPKEAEREREVNVSREGRPRMMPMMTKMIGKSPGWGVKKQQQQIEKRHAVKYDCSSAAKNQSACERPPSKNRSQLPIYKHSVSIEYI</sequence>
<feature type="compositionally biased region" description="Basic and acidic residues" evidence="1">
    <location>
        <begin position="119"/>
        <end position="132"/>
    </location>
</feature>
<evidence type="ECO:0000313" key="2">
    <source>
        <dbReference type="EMBL" id="CAB0038433.1"/>
    </source>
</evidence>
<reference evidence="2 3" key="1">
    <citation type="submission" date="2020-02" db="EMBL/GenBank/DDBJ databases">
        <authorList>
            <person name="Ferguson B K."/>
        </authorList>
    </citation>
    <scope>NUCLEOTIDE SEQUENCE [LARGE SCALE GENOMIC DNA]</scope>
</reference>
<name>A0A6H5INY0_9HYME</name>
<dbReference type="Proteomes" id="UP000479190">
    <property type="component" value="Unassembled WGS sequence"/>
</dbReference>
<dbReference type="EMBL" id="CADCXV010000906">
    <property type="protein sequence ID" value="CAB0038433.1"/>
    <property type="molecule type" value="Genomic_DNA"/>
</dbReference>
<keyword evidence="3" id="KW-1185">Reference proteome</keyword>
<gene>
    <name evidence="2" type="ORF">TBRA_LOCUS10214</name>
</gene>
<organism evidence="2 3">
    <name type="scientific">Trichogramma brassicae</name>
    <dbReference type="NCBI Taxonomy" id="86971"/>
    <lineage>
        <taxon>Eukaryota</taxon>
        <taxon>Metazoa</taxon>
        <taxon>Ecdysozoa</taxon>
        <taxon>Arthropoda</taxon>
        <taxon>Hexapoda</taxon>
        <taxon>Insecta</taxon>
        <taxon>Pterygota</taxon>
        <taxon>Neoptera</taxon>
        <taxon>Endopterygota</taxon>
        <taxon>Hymenoptera</taxon>
        <taxon>Apocrita</taxon>
        <taxon>Proctotrupomorpha</taxon>
        <taxon>Chalcidoidea</taxon>
        <taxon>Trichogrammatidae</taxon>
        <taxon>Trichogramma</taxon>
    </lineage>
</organism>
<accession>A0A6H5INY0</accession>
<dbReference type="AlphaFoldDB" id="A0A6H5INY0"/>
<evidence type="ECO:0000313" key="3">
    <source>
        <dbReference type="Proteomes" id="UP000479190"/>
    </source>
</evidence>
<feature type="region of interest" description="Disordered" evidence="1">
    <location>
        <begin position="113"/>
        <end position="132"/>
    </location>
</feature>
<proteinExistence type="predicted"/>
<protein>
    <submittedName>
        <fullName evidence="2">Uncharacterized protein</fullName>
    </submittedName>
</protein>
<evidence type="ECO:0000256" key="1">
    <source>
        <dbReference type="SAM" id="MobiDB-lite"/>
    </source>
</evidence>